<dbReference type="Proteomes" id="UP001521184">
    <property type="component" value="Unassembled WGS sequence"/>
</dbReference>
<gene>
    <name evidence="2" type="ORF">SLS58_002883</name>
</gene>
<keyword evidence="1" id="KW-0472">Membrane</keyword>
<feature type="transmembrane region" description="Helical" evidence="1">
    <location>
        <begin position="308"/>
        <end position="326"/>
    </location>
</feature>
<accession>A0ABR3TXW5</accession>
<evidence type="ECO:0000256" key="1">
    <source>
        <dbReference type="SAM" id="Phobius"/>
    </source>
</evidence>
<protein>
    <submittedName>
        <fullName evidence="2">Uncharacterized protein</fullName>
    </submittedName>
</protein>
<name>A0ABR3TXW5_9PEZI</name>
<sequence>MFSYDMNEFRLPILNGGKDAWSIATPTGKGSNQKLDRTGFSYLGRSYGVGSSAGIVSIPNTTNPIRYSYHEQGFFADVSCEKNLSATYRLVEVDYAHINGISLFMSINAGTFPDGSRTSRITQVGQDPHDVFAWDFHYGERSASVVLASISDMMVDSYGFQDFNQTQCTVAFTPRDFLVDVDNVNKTISVTGADNNNNNNETTIWPAYGDDFVANITKRLQEFAYLDGSFGGSLLGRAMRRNLDSLNRTLPQPSDPDAAILSSVEAFIAYAFDSGSVAMASSLVVVDGATRAAAADVLVQVVVYGYPTYIYAICGVNVLVCVVYAAEALRTRGWSCVSPVDVLDVAGLVVASSRGGGGVAGRFDRLVMDAKAQRAVRPTNILFGKEAVLYKHIAPLYKFNLMTPPPG</sequence>
<dbReference type="EMBL" id="JAKEKT020000013">
    <property type="protein sequence ID" value="KAL1647112.1"/>
    <property type="molecule type" value="Genomic_DNA"/>
</dbReference>
<keyword evidence="3" id="KW-1185">Reference proteome</keyword>
<comment type="caution">
    <text evidence="2">The sequence shown here is derived from an EMBL/GenBank/DDBJ whole genome shotgun (WGS) entry which is preliminary data.</text>
</comment>
<proteinExistence type="predicted"/>
<evidence type="ECO:0000313" key="2">
    <source>
        <dbReference type="EMBL" id="KAL1647112.1"/>
    </source>
</evidence>
<evidence type="ECO:0000313" key="3">
    <source>
        <dbReference type="Proteomes" id="UP001521184"/>
    </source>
</evidence>
<reference evidence="2 3" key="1">
    <citation type="journal article" date="2023" name="Plant Dis.">
        <title>First Report of Diplodia intermedia Causing Canker and Dieback Diseases on Apple Trees in Canada.</title>
        <authorList>
            <person name="Ellouze W."/>
            <person name="Ilyukhin E."/>
            <person name="Sulman M."/>
            <person name="Ali S."/>
        </authorList>
    </citation>
    <scope>NUCLEOTIDE SEQUENCE [LARGE SCALE GENOMIC DNA]</scope>
    <source>
        <strain evidence="2 3">M45-28</strain>
    </source>
</reference>
<keyword evidence="1" id="KW-0812">Transmembrane</keyword>
<keyword evidence="1" id="KW-1133">Transmembrane helix</keyword>
<organism evidence="2 3">
    <name type="scientific">Diplodia intermedia</name>
    <dbReference type="NCBI Taxonomy" id="856260"/>
    <lineage>
        <taxon>Eukaryota</taxon>
        <taxon>Fungi</taxon>
        <taxon>Dikarya</taxon>
        <taxon>Ascomycota</taxon>
        <taxon>Pezizomycotina</taxon>
        <taxon>Dothideomycetes</taxon>
        <taxon>Dothideomycetes incertae sedis</taxon>
        <taxon>Botryosphaeriales</taxon>
        <taxon>Botryosphaeriaceae</taxon>
        <taxon>Diplodia</taxon>
    </lineage>
</organism>